<dbReference type="Proteomes" id="UP001595867">
    <property type="component" value="Unassembled WGS sequence"/>
</dbReference>
<dbReference type="RefSeq" id="WP_378069567.1">
    <property type="nucleotide sequence ID" value="NZ_JBHSBL010000019.1"/>
</dbReference>
<dbReference type="EMBL" id="JBHSBL010000019">
    <property type="protein sequence ID" value="MFC4068677.1"/>
    <property type="molecule type" value="Genomic_DNA"/>
</dbReference>
<comment type="caution">
    <text evidence="1">The sequence shown here is derived from an EMBL/GenBank/DDBJ whole genome shotgun (WGS) entry which is preliminary data.</text>
</comment>
<gene>
    <name evidence="1" type="ORF">ACFO0C_27425</name>
</gene>
<reference evidence="2" key="1">
    <citation type="journal article" date="2019" name="Int. J. Syst. Evol. Microbiol.">
        <title>The Global Catalogue of Microorganisms (GCM) 10K type strain sequencing project: providing services to taxonomists for standard genome sequencing and annotation.</title>
        <authorList>
            <consortium name="The Broad Institute Genomics Platform"/>
            <consortium name="The Broad Institute Genome Sequencing Center for Infectious Disease"/>
            <person name="Wu L."/>
            <person name="Ma J."/>
        </authorList>
    </citation>
    <scope>NUCLEOTIDE SEQUENCE [LARGE SCALE GENOMIC DNA]</scope>
    <source>
        <strain evidence="2">TBRC 5832</strain>
    </source>
</reference>
<keyword evidence="2" id="KW-1185">Reference proteome</keyword>
<protein>
    <submittedName>
        <fullName evidence="1">Uncharacterized protein</fullName>
    </submittedName>
</protein>
<sequence>MPLKRFLKWQATGLPPRHIRAYEDSGLKPKIIQGYGQTLGLASDPVRYVIERLGQPPYGDHTRSRVESNARLLLEYSKSW</sequence>
<accession>A0ABV8IWM7</accession>
<evidence type="ECO:0000313" key="2">
    <source>
        <dbReference type="Proteomes" id="UP001595867"/>
    </source>
</evidence>
<proteinExistence type="predicted"/>
<name>A0ABV8IWM7_9ACTN</name>
<evidence type="ECO:0000313" key="1">
    <source>
        <dbReference type="EMBL" id="MFC4068677.1"/>
    </source>
</evidence>
<organism evidence="1 2">
    <name type="scientific">Actinoplanes subglobosus</name>
    <dbReference type="NCBI Taxonomy" id="1547892"/>
    <lineage>
        <taxon>Bacteria</taxon>
        <taxon>Bacillati</taxon>
        <taxon>Actinomycetota</taxon>
        <taxon>Actinomycetes</taxon>
        <taxon>Micromonosporales</taxon>
        <taxon>Micromonosporaceae</taxon>
        <taxon>Actinoplanes</taxon>
    </lineage>
</organism>